<evidence type="ECO:0000313" key="3">
    <source>
        <dbReference type="Proteomes" id="UP001152484"/>
    </source>
</evidence>
<keyword evidence="3" id="KW-1185">Reference proteome</keyword>
<name>A0A9P0YI88_CUSEU</name>
<gene>
    <name evidence="2" type="ORF">CEURO_LOCUS1191</name>
</gene>
<keyword evidence="1" id="KW-0472">Membrane</keyword>
<dbReference type="EMBL" id="CAMAPE010000004">
    <property type="protein sequence ID" value="CAH9058081.1"/>
    <property type="molecule type" value="Genomic_DNA"/>
</dbReference>
<dbReference type="Proteomes" id="UP001152484">
    <property type="component" value="Unassembled WGS sequence"/>
</dbReference>
<dbReference type="OrthoDB" id="1895122at2759"/>
<evidence type="ECO:0000256" key="1">
    <source>
        <dbReference type="SAM" id="Phobius"/>
    </source>
</evidence>
<feature type="transmembrane region" description="Helical" evidence="1">
    <location>
        <begin position="184"/>
        <end position="203"/>
    </location>
</feature>
<accession>A0A9P0YI88</accession>
<comment type="caution">
    <text evidence="2">The sequence shown here is derived from an EMBL/GenBank/DDBJ whole genome shotgun (WGS) entry which is preliminary data.</text>
</comment>
<keyword evidence="1" id="KW-1133">Transmembrane helix</keyword>
<keyword evidence="1" id="KW-0812">Transmembrane</keyword>
<dbReference type="AlphaFoldDB" id="A0A9P0YI88"/>
<sequence>MDSVVLIMLSLDGSWDNDYTFTCKDKFGMHIRYSSTFGEFMSQLSSILTSYKSHSHFQLSYMVDQCPPPISIHDEDSFRLFLHLKLLQSDFQKLSLCVEFSSDFPHALTDFLSRTDMFAIPSPSNEGCSDYHHHSYHTNNSKEVHSSAFNDHVANYAQTFNHSPCNHVALSMNQDVLSLLSHRLTHLLLICILLIYILFIRIWKSSLIIILLR</sequence>
<protein>
    <submittedName>
        <fullName evidence="2">Uncharacterized protein</fullName>
    </submittedName>
</protein>
<evidence type="ECO:0000313" key="2">
    <source>
        <dbReference type="EMBL" id="CAH9058081.1"/>
    </source>
</evidence>
<reference evidence="2" key="1">
    <citation type="submission" date="2022-07" db="EMBL/GenBank/DDBJ databases">
        <authorList>
            <person name="Macas J."/>
            <person name="Novak P."/>
            <person name="Neumann P."/>
        </authorList>
    </citation>
    <scope>NUCLEOTIDE SEQUENCE</scope>
</reference>
<proteinExistence type="predicted"/>
<organism evidence="2 3">
    <name type="scientific">Cuscuta europaea</name>
    <name type="common">European dodder</name>
    <dbReference type="NCBI Taxonomy" id="41803"/>
    <lineage>
        <taxon>Eukaryota</taxon>
        <taxon>Viridiplantae</taxon>
        <taxon>Streptophyta</taxon>
        <taxon>Embryophyta</taxon>
        <taxon>Tracheophyta</taxon>
        <taxon>Spermatophyta</taxon>
        <taxon>Magnoliopsida</taxon>
        <taxon>eudicotyledons</taxon>
        <taxon>Gunneridae</taxon>
        <taxon>Pentapetalae</taxon>
        <taxon>asterids</taxon>
        <taxon>lamiids</taxon>
        <taxon>Solanales</taxon>
        <taxon>Convolvulaceae</taxon>
        <taxon>Cuscuteae</taxon>
        <taxon>Cuscuta</taxon>
        <taxon>Cuscuta subgen. Cuscuta</taxon>
    </lineage>
</organism>